<dbReference type="Gene3D" id="1.20.58.360">
    <property type="entry name" value="Shigella T3SS effector IpaH defines"/>
    <property type="match status" value="1"/>
</dbReference>
<dbReference type="InterPro" id="IPR032675">
    <property type="entry name" value="LRR_dom_sf"/>
</dbReference>
<dbReference type="SUPFAM" id="SSF52058">
    <property type="entry name" value="L domain-like"/>
    <property type="match status" value="2"/>
</dbReference>
<feature type="active site" description="Glycyl thioester intermediate" evidence="6">
    <location>
        <position position="2183"/>
    </location>
</feature>
<dbReference type="EMBL" id="SOCQ01000017">
    <property type="protein sequence ID" value="TDV41210.1"/>
    <property type="molecule type" value="Genomic_DNA"/>
</dbReference>
<evidence type="ECO:0000256" key="6">
    <source>
        <dbReference type="PROSITE-ProRule" id="PRU01398"/>
    </source>
</evidence>
<dbReference type="PANTHER" id="PTHR48051">
    <property type="match status" value="1"/>
</dbReference>
<name>A0A4R7UXG8_9PSED</name>
<dbReference type="GO" id="GO:0061630">
    <property type="term" value="F:ubiquitin protein ligase activity"/>
    <property type="evidence" value="ECO:0007669"/>
    <property type="project" value="UniProtKB-EC"/>
</dbReference>
<dbReference type="GO" id="GO:0005737">
    <property type="term" value="C:cytoplasm"/>
    <property type="evidence" value="ECO:0007669"/>
    <property type="project" value="TreeGrafter"/>
</dbReference>
<keyword evidence="5" id="KW-0843">Virulence</keyword>
<feature type="domain" description="NEL" evidence="7">
    <location>
        <begin position="2096"/>
        <end position="2395"/>
    </location>
</feature>
<comment type="catalytic activity">
    <reaction evidence="1">
        <text>S-ubiquitinyl-[E2 ubiquitin-conjugating enzyme]-L-cysteine + [acceptor protein]-L-lysine = [E2 ubiquitin-conjugating enzyme]-L-cysteine + N(6)-ubiquitinyl-[acceptor protein]-L-lysine.</text>
        <dbReference type="EC" id="2.3.2.27"/>
    </reaction>
</comment>
<dbReference type="GO" id="GO:0005576">
    <property type="term" value="C:extracellular region"/>
    <property type="evidence" value="ECO:0007669"/>
    <property type="project" value="UniProtKB-UniRule"/>
</dbReference>
<dbReference type="Proteomes" id="UP000295804">
    <property type="component" value="Unassembled WGS sequence"/>
</dbReference>
<dbReference type="InterPro" id="IPR046673">
    <property type="entry name" value="ToxA_N"/>
</dbReference>
<evidence type="ECO:0000313" key="8">
    <source>
        <dbReference type="EMBL" id="TDV41210.1"/>
    </source>
</evidence>
<organism evidence="8 9">
    <name type="scientific">Pseudomonas helmanticensis</name>
    <dbReference type="NCBI Taxonomy" id="1471381"/>
    <lineage>
        <taxon>Bacteria</taxon>
        <taxon>Pseudomonadati</taxon>
        <taxon>Pseudomonadota</taxon>
        <taxon>Gammaproteobacteria</taxon>
        <taxon>Pseudomonadales</taxon>
        <taxon>Pseudomonadaceae</taxon>
        <taxon>Pseudomonas</taxon>
    </lineage>
</organism>
<dbReference type="InterPro" id="IPR001611">
    <property type="entry name" value="Leu-rich_rpt"/>
</dbReference>
<accession>A0A4R7UXG8</accession>
<comment type="caution">
    <text evidence="8">The sequence shown here is derived from an EMBL/GenBank/DDBJ whole genome shotgun (WGS) entry which is preliminary data.</text>
</comment>
<dbReference type="PROSITE" id="PS52053">
    <property type="entry name" value="NEL"/>
    <property type="match status" value="1"/>
</dbReference>
<dbReference type="Gene3D" id="3.80.10.10">
    <property type="entry name" value="Ribonuclease Inhibitor"/>
    <property type="match status" value="3"/>
</dbReference>
<keyword evidence="6" id="KW-0832">Ubl conjugation</keyword>
<dbReference type="PANTHER" id="PTHR48051:SF1">
    <property type="entry name" value="RAS SUPPRESSOR PROTEIN 1"/>
    <property type="match status" value="1"/>
</dbReference>
<evidence type="ECO:0000259" key="7">
    <source>
        <dbReference type="PROSITE" id="PS52053"/>
    </source>
</evidence>
<keyword evidence="6" id="KW-0833">Ubl conjugation pathway</keyword>
<keyword evidence="3" id="KW-0433">Leucine-rich repeat</keyword>
<evidence type="ECO:0000256" key="3">
    <source>
        <dbReference type="ARBA" id="ARBA00022614"/>
    </source>
</evidence>
<keyword evidence="6" id="KW-0964">Secreted</keyword>
<dbReference type="EC" id="2.3.2.27" evidence="2"/>
<dbReference type="Pfam" id="PF14496">
    <property type="entry name" value="NEL"/>
    <property type="match status" value="1"/>
</dbReference>
<dbReference type="SMART" id="SM00369">
    <property type="entry name" value="LRR_TYP"/>
    <property type="match status" value="7"/>
</dbReference>
<evidence type="ECO:0000256" key="5">
    <source>
        <dbReference type="ARBA" id="ARBA00023026"/>
    </source>
</evidence>
<dbReference type="Pfam" id="PF20178">
    <property type="entry name" value="ToxA_N"/>
    <property type="match status" value="1"/>
</dbReference>
<evidence type="ECO:0000256" key="4">
    <source>
        <dbReference type="ARBA" id="ARBA00022737"/>
    </source>
</evidence>
<sequence>MPTQFSPRPDQKTPTRPLATDSLHAEYLEGALPQWLIDASAQRKAAIRQAGVLLPPWYTQASAPQRKTLDDCFRSSLAAQSALDKTMSPLKDIDAFARPILARALKKHYKVDVDVDKTLLSLRRPMAVGIFSVEIGSFEVLSLTLLQAALHNFELSECLPGAFHDRSGFAEETAPGAYAPVKINLTVTNFLRLCRSLDIGARYQTHLKAFFHTTNPVMASTLREQFIASQKASLRAAAEQALLTTDIRPQDHAMILSVIAGEKHPVMGAMQVWFADLGLMRQRLVGCIAFVIGPKRRAGEAVILYVPHDPEHPLKRYTRAQMEETFKRLFTARDAQSAKSPEPTAYQRFFSQFLPYDKRSYFFSQFVRESADTPVNFYSTLWRRAPEALSPLYPFIHIRELPPEHPWMEPEPDPYIDVAIMPHDERDPWAENSDLWARLYEQHRDKVLADARSHAVPSKDIDAKVRDARLAALLQVGLLTLNLVSMFVPGLGEIMMVVMAGQLLYETFEGAVEWSEGDKHAAKAHLVDVAENLALIGAMSAGGALIGKLTAVAPEPVIEDMHPVTLPNGETRLWKPDLSGYEQEMTLQDAIGPDALGQYRLNGKTYIRQGDKVYEQLIDPSTSQWRIKHPGESNAYQPVLEHNGRGAWRHTLEQPMRWSRLTLLRRMGHVTDGFSDETLLTLADISGVSESTLRKMHLDHAPAPPELRDVMRLFKADAEAAQIVEQLRGAAPIDKRYLYALPQVTEMPRWPYDRVLEVFSEPDLSGQPTRYGAEKLVPGVSSKPSIQLTRAQVLNGELPTRILATLEENEINYLLGRDTAQFRPGRPEAFGRQLADHVATRQASMVDDLYRGTEPGNPHVRILQRETPGLSDAAAQDVLDHATPAELTRLQSGGRVPLKMLEEARWYARQGRQVRSFAGLHSEHLLSADSRRLALHTLARLPGWPQSLRLEIREGSLTGALLDSLGDSIASNRKYLIKEGPFYRAFNARGVPLNGAARQGESFYRAIMRVLPDEEASALGLSDGSQSHELQRKVIESARTHRDDLAQLLSPQAKGFKAPTRVSATLSGYYASGRGTGLRPSLLVRINELYPGPRQAEAFLNQHRGLSDRQIYSLLEARRREWEGLNVALEQWQAGPSGSEAAQGRLRVAQALREAWRNAPLAEHNPQAARLSLVCDEPLPVLTTSFSHVRELSVAGNGMTDGNANAFLAHFPEVTHLAIGNMERGIDYLMSRTRPLTSLPSAVGQMPRLVSLRFSTHAPALAADFPASLGALTSLETLHIDYAGFDARSLHALDLGALRRLRSLRIDAPYALWEWPASVERLEQLQRLDLSHTAIRALPDSLYSGQERLWAGLSLDWGALAPAQFMRAYEYVRNYSGELGHLVDLNQMVSQYCRAELDFMATLPDLRDPLPASFDAVWVTPEARMAAIARLRAEHDAIFAQFYLPANTEGMRFAGLRWQWATGRNAATLRALKRSWNAALRQHYGVPGDVATFELPEPSVGLVEHAGTQNVIDLPRLPAGSFAHIRTLRLRQLDVPPAQARAFVRGFSATENLILPGNTFAELPFAATDLPSLRQVDLSNNRIVVTPAVQAQFNGLRRLGRLNLQGNPLGQLDVSAMRQLQALNLRATDLRAWPAGAESLERLYWLDLRDNAIASLSPQALADPNALMKVNLSGNAFSPEGELALNTALQRIERANGLSDGTLARFAEEPVPADTLPGQSAWTMTELLLALPERAAVSPGEAGRVTQLQCLHPSVSQERAVQIVQNLRQTGLTDGQIDAQISQWHQHCEGLPRQLNDWLYTRGAPAGERRASARNRSGAALRIREAWLAGLSHNPGEEGVTLNLSGLQTGDMPGLAVPLPGVTMLDVSGVGMTGPGASGFLQGFANLRRLVISGNELLTVPESVLQMNQLRRLDMQYCDLSSAASVYPLLGGARLRWLDLSYNNLHAFDPPAFGVIDTLDLRFNELTDWPSGVLDAPNLRTLNLSGNDITDIPEAIFEGNHAQLVAGTDLSENTELSLVALQRLRFYSRVNHLPEVLGIAREDIEGMIDAQVFGVDESGVSDMGSDGNDVDEGAQVVDPHAQVAPVEEVSDSARHISPVALNTWLADSPAALAAGRRILWARLAEEPNHERFFQLVFLLRHTLDFRLARVDLTHRLWRVMEAASENTELRQLMFHNAETHGACPDGRILTFSELETRAYEYTALRDIPRERPDLRGRALLDLTRRLFRLERVDRLAEAAGHFQDRAEVRLHYRIGMTRGWPDGLELPGQPEHALFATPIAGQRLIDARAAVLADEASDLFLDDLISRDYWVRYMKDRYPDAFAVLERNATRRQEEVEDAHPDKHVDEASRERYLEAMNRLEIELALARADRLKALSRNELEVLAKVVLDAPQPAPSSPRPGPSGSQ</sequence>
<dbReference type="RefSeq" id="WP_134177528.1">
    <property type="nucleotide sequence ID" value="NZ_SOCQ01000017.1"/>
</dbReference>
<keyword evidence="6" id="KW-0808">Transferase</keyword>
<reference evidence="8 9" key="1">
    <citation type="submission" date="2019-03" db="EMBL/GenBank/DDBJ databases">
        <title>Genomic analyses of the natural microbiome of Caenorhabditis elegans.</title>
        <authorList>
            <person name="Samuel B."/>
        </authorList>
    </citation>
    <scope>NUCLEOTIDE SEQUENCE [LARGE SCALE GENOMIC DNA]</scope>
    <source>
        <strain evidence="8 9">BIGb0525</strain>
    </source>
</reference>
<comment type="PTM">
    <text evidence="6">Ubiquitinated in the presence of host E1 ubiquitin-activating enzyme, E2 ubiquitin-conjugating enzyme and ubiquitin.</text>
</comment>
<keyword evidence="4" id="KW-0677">Repeat</keyword>
<protein>
    <recommendedName>
        <fullName evidence="2">RING-type E3 ubiquitin transferase</fullName>
        <ecNumber evidence="2">2.3.2.27</ecNumber>
    </recommendedName>
</protein>
<dbReference type="InterPro" id="IPR029487">
    <property type="entry name" value="NEL_dom"/>
</dbReference>
<evidence type="ECO:0000256" key="1">
    <source>
        <dbReference type="ARBA" id="ARBA00000900"/>
    </source>
</evidence>
<keyword evidence="6" id="KW-1035">Host cytoplasm</keyword>
<dbReference type="InterPro" id="IPR050216">
    <property type="entry name" value="LRR_domain-containing"/>
</dbReference>
<evidence type="ECO:0000313" key="9">
    <source>
        <dbReference type="Proteomes" id="UP000295804"/>
    </source>
</evidence>
<evidence type="ECO:0000256" key="2">
    <source>
        <dbReference type="ARBA" id="ARBA00012483"/>
    </source>
</evidence>
<dbReference type="PROSITE" id="PS51450">
    <property type="entry name" value="LRR"/>
    <property type="match status" value="1"/>
</dbReference>
<proteinExistence type="inferred from homology"/>
<dbReference type="GO" id="GO:0016567">
    <property type="term" value="P:protein ubiquitination"/>
    <property type="evidence" value="ECO:0007669"/>
    <property type="project" value="InterPro"/>
</dbReference>
<dbReference type="InterPro" id="IPR003591">
    <property type="entry name" value="Leu-rich_rpt_typical-subtyp"/>
</dbReference>
<comment type="similarity">
    <text evidence="6">Belongs to the LRR-containing bacterial E3 ligase family.</text>
</comment>
<gene>
    <name evidence="8" type="ORF">EDF87_11784</name>
</gene>
<dbReference type="Pfam" id="PF00560">
    <property type="entry name" value="LRR_1"/>
    <property type="match status" value="2"/>
</dbReference>